<proteinExistence type="predicted"/>
<evidence type="ECO:0000313" key="1">
    <source>
        <dbReference type="EMBL" id="MFK3865968.1"/>
    </source>
</evidence>
<protein>
    <submittedName>
        <fullName evidence="1">IS66 family insertion sequence element accessory protein TnpA</fullName>
    </submittedName>
</protein>
<comment type="caution">
    <text evidence="1">The sequence shown here is derived from an EMBL/GenBank/DDBJ whole genome shotgun (WGS) entry which is preliminary data.</text>
</comment>
<organism evidence="1 2">
    <name type="scientific">Pseudoalteromonas rhizosphaerae</name>
    <dbReference type="NCBI Taxonomy" id="2518973"/>
    <lineage>
        <taxon>Bacteria</taxon>
        <taxon>Pseudomonadati</taxon>
        <taxon>Pseudomonadota</taxon>
        <taxon>Gammaproteobacteria</taxon>
        <taxon>Alteromonadales</taxon>
        <taxon>Pseudoalteromonadaceae</taxon>
        <taxon>Pseudoalteromonas</taxon>
    </lineage>
</organism>
<sequence length="41" mass="4821">MRKTRSLEQWRSIIEEQQASDLTISDYCQQHALSKTSFYAA</sequence>
<keyword evidence="2" id="KW-1185">Reference proteome</keyword>
<dbReference type="RefSeq" id="WP_404676230.1">
    <property type="nucleotide sequence ID" value="NZ_JBJDOT010000034.1"/>
</dbReference>
<dbReference type="NCBIfam" id="NF047593">
    <property type="entry name" value="IS66_ISAeme5_TnpA"/>
    <property type="match status" value="1"/>
</dbReference>
<name>A0ABW8L1Q6_9GAMM</name>
<accession>A0ABW8L1Q6</accession>
<dbReference type="EMBL" id="JBJDOT010000034">
    <property type="protein sequence ID" value="MFK3865968.1"/>
    <property type="molecule type" value="Genomic_DNA"/>
</dbReference>
<reference evidence="1 2" key="1">
    <citation type="submission" date="2024-11" db="EMBL/GenBank/DDBJ databases">
        <title>The Natural Products Discovery Center: Release of the First 8490 Sequenced Strains for Exploring Actinobacteria Biosynthetic Diversity.</title>
        <authorList>
            <person name="Kalkreuter E."/>
            <person name="Kautsar S.A."/>
            <person name="Yang D."/>
            <person name="Bader C.D."/>
            <person name="Teijaro C.N."/>
            <person name="Fluegel L."/>
            <person name="Davis C.M."/>
            <person name="Simpson J.R."/>
            <person name="Lauterbach L."/>
            <person name="Steele A.D."/>
            <person name="Gui C."/>
            <person name="Meng S."/>
            <person name="Li G."/>
            <person name="Viehrig K."/>
            <person name="Ye F."/>
            <person name="Su P."/>
            <person name="Kiefer A.F."/>
            <person name="Nichols A."/>
            <person name="Cepeda A.J."/>
            <person name="Yan W."/>
            <person name="Fan B."/>
            <person name="Jiang Y."/>
            <person name="Adhikari A."/>
            <person name="Zheng C.-J."/>
            <person name="Schuster L."/>
            <person name="Cowan T.M."/>
            <person name="Smanski M.J."/>
            <person name="Chevrette M.G."/>
            <person name="De Carvalho L.P.S."/>
            <person name="Shen B."/>
        </authorList>
    </citation>
    <scope>NUCLEOTIDE SEQUENCE [LARGE SCALE GENOMIC DNA]</scope>
    <source>
        <strain evidence="1 2">NPDC078403</strain>
    </source>
</reference>
<gene>
    <name evidence="1" type="primary">tnpA</name>
    <name evidence="1" type="ORF">ACI2JU_19150</name>
</gene>
<evidence type="ECO:0000313" key="2">
    <source>
        <dbReference type="Proteomes" id="UP001620262"/>
    </source>
</evidence>
<dbReference type="Proteomes" id="UP001620262">
    <property type="component" value="Unassembled WGS sequence"/>
</dbReference>